<dbReference type="PANTHER" id="PTHR11280">
    <property type="entry name" value="GLUCOSAMINE-6-PHOSPHATE ISOMERASE"/>
    <property type="match status" value="1"/>
</dbReference>
<keyword evidence="6" id="KW-0413">Isomerase</keyword>
<dbReference type="Pfam" id="PF01182">
    <property type="entry name" value="Glucosamine_iso"/>
    <property type="match status" value="1"/>
</dbReference>
<dbReference type="PROSITE" id="PS01161">
    <property type="entry name" value="GLC_GALNAC_ISOMERASE"/>
    <property type="match status" value="1"/>
</dbReference>
<feature type="domain" description="Glucosamine/galactosamine-6-phosphate isomerase" evidence="5">
    <location>
        <begin position="12"/>
        <end position="227"/>
    </location>
</feature>
<dbReference type="GO" id="GO:0042802">
    <property type="term" value="F:identical protein binding"/>
    <property type="evidence" value="ECO:0007669"/>
    <property type="project" value="TreeGrafter"/>
</dbReference>
<accession>G9WUW7</accession>
<evidence type="ECO:0000313" key="7">
    <source>
        <dbReference type="Proteomes" id="UP000003527"/>
    </source>
</evidence>
<feature type="active site" description="Proton acceptor; for enolization step" evidence="4">
    <location>
        <position position="68"/>
    </location>
</feature>
<dbReference type="GO" id="GO:0006043">
    <property type="term" value="P:glucosamine catabolic process"/>
    <property type="evidence" value="ECO:0007669"/>
    <property type="project" value="TreeGrafter"/>
</dbReference>
<evidence type="ECO:0000256" key="4">
    <source>
        <dbReference type="HAMAP-Rule" id="MF_01241"/>
    </source>
</evidence>
<feature type="active site" description="For ring-opening step" evidence="4">
    <location>
        <position position="144"/>
    </location>
</feature>
<evidence type="ECO:0000313" key="6">
    <source>
        <dbReference type="EMBL" id="EHL11368.1"/>
    </source>
</evidence>
<keyword evidence="2 4" id="KW-0378">Hydrolase</keyword>
<protein>
    <recommendedName>
        <fullName evidence="4">Glucosamine-6-phosphate deaminase</fullName>
        <ecNumber evidence="4">3.5.99.6</ecNumber>
    </recommendedName>
    <alternativeName>
        <fullName evidence="4">GlcN6P deaminase</fullName>
        <shortName evidence="4">GNPDA</shortName>
    </alternativeName>
    <alternativeName>
        <fullName evidence="4">Glucosamine-6-phosphate isomerase</fullName>
    </alternativeName>
</protein>
<dbReference type="InterPro" id="IPR018321">
    <property type="entry name" value="Glucosamine6P_isomerase_CS"/>
</dbReference>
<dbReference type="PATRIC" id="fig|796944.3.peg.1418"/>
<organism evidence="6 7">
    <name type="scientific">Oribacterium asaccharolyticum ACB7</name>
    <dbReference type="NCBI Taxonomy" id="796944"/>
    <lineage>
        <taxon>Bacteria</taxon>
        <taxon>Bacillati</taxon>
        <taxon>Bacillota</taxon>
        <taxon>Clostridia</taxon>
        <taxon>Lachnospirales</taxon>
        <taxon>Lachnospiraceae</taxon>
        <taxon>Oribacterium</taxon>
    </lineage>
</organism>
<feature type="active site" description="For ring-opening step" evidence="4">
    <location>
        <position position="137"/>
    </location>
</feature>
<evidence type="ECO:0000256" key="3">
    <source>
        <dbReference type="ARBA" id="ARBA00023277"/>
    </source>
</evidence>
<gene>
    <name evidence="4" type="primary">nagB</name>
    <name evidence="6" type="ORF">HMPREF9624_00701</name>
</gene>
<evidence type="ECO:0000256" key="1">
    <source>
        <dbReference type="ARBA" id="ARBA00000644"/>
    </source>
</evidence>
<sequence>MIQIVKVKDYATLSKKAAMYIAAEIVQREKPVLGLATGSTPVGTYQVLREMYQEGKLDFTAVRSVNLDEYRGLAPEDSHSYRYFMNQELFHHVNIAKENTHVPDGSLSDAQEACESYERLIESLGGIHLQILGLGHDGHIGFNEPSDSFPAKTHCVQLTEETISANQRFFNSKDEVPREAYTMGIGTIMQAEKILLLVSGRDKAAILKKVLEGPVSPEVPASILQFHKNVILIADEDALSKCSSV</sequence>
<dbReference type="CDD" id="cd01399">
    <property type="entry name" value="GlcN6P_deaminase"/>
    <property type="match status" value="1"/>
</dbReference>
<feature type="active site" description="Proton acceptor; for ring-opening step" evidence="4">
    <location>
        <position position="139"/>
    </location>
</feature>
<keyword evidence="3 4" id="KW-0119">Carbohydrate metabolism</keyword>
<dbReference type="Gene3D" id="3.40.50.1360">
    <property type="match status" value="1"/>
</dbReference>
<name>G9WUW7_9FIRM</name>
<comment type="catalytic activity">
    <reaction evidence="1 4">
        <text>alpha-D-glucosamine 6-phosphate + H2O = beta-D-fructose 6-phosphate + NH4(+)</text>
        <dbReference type="Rhea" id="RHEA:12172"/>
        <dbReference type="ChEBI" id="CHEBI:15377"/>
        <dbReference type="ChEBI" id="CHEBI:28938"/>
        <dbReference type="ChEBI" id="CHEBI:57634"/>
        <dbReference type="ChEBI" id="CHEBI:75989"/>
        <dbReference type="EC" id="3.5.99.6"/>
    </reaction>
</comment>
<dbReference type="SUPFAM" id="SSF100950">
    <property type="entry name" value="NagB/RpiA/CoA transferase-like"/>
    <property type="match status" value="1"/>
</dbReference>
<dbReference type="EC" id="3.5.99.6" evidence="4"/>
<dbReference type="EMBL" id="AFZD01000017">
    <property type="protein sequence ID" value="EHL11368.1"/>
    <property type="molecule type" value="Genomic_DNA"/>
</dbReference>
<dbReference type="InterPro" id="IPR037171">
    <property type="entry name" value="NagB/RpiA_transferase-like"/>
</dbReference>
<dbReference type="GO" id="GO:0005737">
    <property type="term" value="C:cytoplasm"/>
    <property type="evidence" value="ECO:0007669"/>
    <property type="project" value="TreeGrafter"/>
</dbReference>
<dbReference type="GO" id="GO:0004342">
    <property type="term" value="F:glucosamine-6-phosphate deaminase activity"/>
    <property type="evidence" value="ECO:0007669"/>
    <property type="project" value="UniProtKB-UniRule"/>
</dbReference>
<dbReference type="GO" id="GO:0016853">
    <property type="term" value="F:isomerase activity"/>
    <property type="evidence" value="ECO:0007669"/>
    <property type="project" value="UniProtKB-KW"/>
</dbReference>
<keyword evidence="7" id="KW-1185">Reference proteome</keyword>
<evidence type="ECO:0000256" key="2">
    <source>
        <dbReference type="ARBA" id="ARBA00022801"/>
    </source>
</evidence>
<dbReference type="InterPro" id="IPR006148">
    <property type="entry name" value="Glc/Gal-6P_isomerase"/>
</dbReference>
<dbReference type="HOGENOM" id="CLU_049611_1_1_9"/>
<reference evidence="6 7" key="1">
    <citation type="submission" date="2011-08" db="EMBL/GenBank/DDBJ databases">
        <title>The Genome Sequence of Oribacterium sp. ACB7.</title>
        <authorList>
            <consortium name="The Broad Institute Genome Sequencing Platform"/>
            <person name="Earl A."/>
            <person name="Ward D."/>
            <person name="Feldgarden M."/>
            <person name="Gevers D."/>
            <person name="Sizova M."/>
            <person name="Hazen A."/>
            <person name="Epstein S."/>
            <person name="Young S.K."/>
            <person name="Zeng Q."/>
            <person name="Gargeya S."/>
            <person name="Fitzgerald M."/>
            <person name="Haas B."/>
            <person name="Abouelleil A."/>
            <person name="Alvarado L."/>
            <person name="Arachchi H.M."/>
            <person name="Berlin A."/>
            <person name="Brown A."/>
            <person name="Chapman S.B."/>
            <person name="Chen Z."/>
            <person name="Dunbar C."/>
            <person name="Freedman E."/>
            <person name="Gearin G."/>
            <person name="Gellesch M."/>
            <person name="Goldberg J."/>
            <person name="Griggs A."/>
            <person name="Gujja S."/>
            <person name="Heiman D."/>
            <person name="Howarth C."/>
            <person name="Larson L."/>
            <person name="Lui A."/>
            <person name="MacDonald P.J.P."/>
            <person name="Montmayeur A."/>
            <person name="Murphy C."/>
            <person name="Neiman D."/>
            <person name="Pearson M."/>
            <person name="Priest M."/>
            <person name="Roberts A."/>
            <person name="Saif S."/>
            <person name="Shea T."/>
            <person name="Shenoy N."/>
            <person name="Sisk P."/>
            <person name="Stolte C."/>
            <person name="Sykes S."/>
            <person name="Wortman J."/>
            <person name="Nusbaum C."/>
            <person name="Birren B."/>
        </authorList>
    </citation>
    <scope>NUCLEOTIDE SEQUENCE [LARGE SCALE GENOMIC DNA]</scope>
    <source>
        <strain evidence="6 7">ACB7</strain>
    </source>
</reference>
<comment type="caution">
    <text evidence="4">Lacks conserved residue(s) required for the propagation of feature annotation.</text>
</comment>
<dbReference type="Proteomes" id="UP000003527">
    <property type="component" value="Unassembled WGS sequence"/>
</dbReference>
<dbReference type="InterPro" id="IPR004547">
    <property type="entry name" value="Glucosamine6P_isomerase"/>
</dbReference>
<dbReference type="GO" id="GO:0019262">
    <property type="term" value="P:N-acetylneuraminate catabolic process"/>
    <property type="evidence" value="ECO:0007669"/>
    <property type="project" value="UniProtKB-UniRule"/>
</dbReference>
<dbReference type="AlphaFoldDB" id="G9WUW7"/>
<dbReference type="GO" id="GO:0006046">
    <property type="term" value="P:N-acetylglucosamine catabolic process"/>
    <property type="evidence" value="ECO:0007669"/>
    <property type="project" value="UniProtKB-UniRule"/>
</dbReference>
<dbReference type="UniPathway" id="UPA00629">
    <property type="reaction ID" value="UER00684"/>
</dbReference>
<comment type="pathway">
    <text evidence="4">Amino-sugar metabolism; N-acetylneuraminate degradation; D-fructose 6-phosphate from N-acetylneuraminate: step 5/5.</text>
</comment>
<dbReference type="FunFam" id="3.40.50.1360:FF:000003">
    <property type="entry name" value="Glucosamine-6-phosphate deaminase"/>
    <property type="match status" value="1"/>
</dbReference>
<dbReference type="RefSeq" id="WP_009536568.1">
    <property type="nucleotide sequence ID" value="NZ_JH414504.1"/>
</dbReference>
<proteinExistence type="inferred from homology"/>
<dbReference type="HAMAP" id="MF_01241">
    <property type="entry name" value="GlcN6P_deamin"/>
    <property type="match status" value="1"/>
</dbReference>
<evidence type="ECO:0000259" key="5">
    <source>
        <dbReference type="Pfam" id="PF01182"/>
    </source>
</evidence>
<dbReference type="GO" id="GO:0005975">
    <property type="term" value="P:carbohydrate metabolic process"/>
    <property type="evidence" value="ECO:0007669"/>
    <property type="project" value="InterPro"/>
</dbReference>
<comment type="similarity">
    <text evidence="4">Belongs to the glucosamine/galactosamine-6-phosphate isomerase family. NagB subfamily.</text>
</comment>
<dbReference type="PANTHER" id="PTHR11280:SF5">
    <property type="entry name" value="GLUCOSAMINE-6-PHOSPHATE ISOMERASE"/>
    <property type="match status" value="1"/>
</dbReference>
<dbReference type="NCBIfam" id="TIGR00502">
    <property type="entry name" value="nagB"/>
    <property type="match status" value="1"/>
</dbReference>
<comment type="function">
    <text evidence="4">Catalyzes the reversible isomerization-deamination of glucosamine 6-phosphate (GlcN6P) to form fructose 6-phosphate (Fru6P) and ammonium ion.</text>
</comment>
<comment type="caution">
    <text evidence="6">The sequence shown here is derived from an EMBL/GenBank/DDBJ whole genome shotgun (WGS) entry which is preliminary data.</text>
</comment>